<keyword evidence="1" id="KW-0812">Transmembrane</keyword>
<evidence type="ECO:0000313" key="2">
    <source>
        <dbReference type="EMBL" id="OPH36141.1"/>
    </source>
</evidence>
<accession>A0A1V4GUY0</accession>
<dbReference type="Proteomes" id="UP000254107">
    <property type="component" value="Unassembled WGS sequence"/>
</dbReference>
<reference evidence="2" key="2">
    <citation type="submission" date="2017-03" db="EMBL/GenBank/DDBJ databases">
        <authorList>
            <person name="Afonso C.L."/>
            <person name="Miller P.J."/>
            <person name="Scott M.A."/>
            <person name="Spackman E."/>
            <person name="Goraichik I."/>
            <person name="Dimitrov K.M."/>
            <person name="Suarez D.L."/>
            <person name="Swayne D.E."/>
        </authorList>
    </citation>
    <scope>NUCLEOTIDE SEQUENCE</scope>
    <source>
        <strain evidence="2">CCUG 4441</strain>
    </source>
</reference>
<name>A0A1V4GUY0_MORLA</name>
<dbReference type="AlphaFoldDB" id="A0A1V4GUY0"/>
<dbReference type="Proteomes" id="UP000191025">
    <property type="component" value="Unassembled WGS sequence"/>
</dbReference>
<reference evidence="4" key="1">
    <citation type="submission" date="2017-03" db="EMBL/GenBank/DDBJ databases">
        <title>Draft genome sequence of Moraxella equi CCUG 4950T type strain.</title>
        <authorList>
            <person name="Salva-Serra F."/>
            <person name="Engstrom-Jakobsson H."/>
            <person name="Thorell K."/>
            <person name="Jaen-Luchoro D."/>
            <person name="Gonzales-Siles L."/>
            <person name="Karlsson R."/>
            <person name="Yazdan S."/>
            <person name="Boulund F."/>
            <person name="Johnning A."/>
            <person name="Engstrand L."/>
            <person name="Kristiansson E."/>
            <person name="Moore E."/>
        </authorList>
    </citation>
    <scope>NUCLEOTIDE SEQUENCE [LARGE SCALE GENOMIC DNA]</scope>
    <source>
        <strain evidence="4">CCUG 4441</strain>
    </source>
</reference>
<gene>
    <name evidence="2" type="ORF">B5J94_07725</name>
    <name evidence="3" type="ORF">NCTC7911_02159</name>
</gene>
<feature type="transmembrane region" description="Helical" evidence="1">
    <location>
        <begin position="16"/>
        <end position="33"/>
    </location>
</feature>
<proteinExistence type="predicted"/>
<evidence type="ECO:0000256" key="1">
    <source>
        <dbReference type="SAM" id="Phobius"/>
    </source>
</evidence>
<keyword evidence="5" id="KW-1185">Reference proteome</keyword>
<dbReference type="EMBL" id="UGQC01000001">
    <property type="protein sequence ID" value="STZ00749.1"/>
    <property type="molecule type" value="Genomic_DNA"/>
</dbReference>
<organism evidence="2 4">
    <name type="scientific">Moraxella lacunata</name>
    <dbReference type="NCBI Taxonomy" id="477"/>
    <lineage>
        <taxon>Bacteria</taxon>
        <taxon>Pseudomonadati</taxon>
        <taxon>Pseudomonadota</taxon>
        <taxon>Gammaproteobacteria</taxon>
        <taxon>Moraxellales</taxon>
        <taxon>Moraxellaceae</taxon>
        <taxon>Moraxella</taxon>
    </lineage>
</organism>
<evidence type="ECO:0000313" key="5">
    <source>
        <dbReference type="Proteomes" id="UP000254107"/>
    </source>
</evidence>
<dbReference type="EMBL" id="MXAN01000052">
    <property type="protein sequence ID" value="OPH36141.1"/>
    <property type="molecule type" value="Genomic_DNA"/>
</dbReference>
<keyword evidence="1" id="KW-0472">Membrane</keyword>
<reference evidence="3 5" key="3">
    <citation type="submission" date="2018-06" db="EMBL/GenBank/DDBJ databases">
        <authorList>
            <consortium name="Pathogen Informatics"/>
            <person name="Doyle S."/>
        </authorList>
    </citation>
    <scope>NUCLEOTIDE SEQUENCE [LARGE SCALE GENOMIC DNA]</scope>
    <source>
        <strain evidence="3 5">NCTC7911</strain>
    </source>
</reference>
<protein>
    <submittedName>
        <fullName evidence="2">Uncharacterized protein</fullName>
    </submittedName>
</protein>
<keyword evidence="1" id="KW-1133">Transmembrane helix</keyword>
<sequence length="176" mass="21363">MKIANHNIKKYKKYRFLILILALISMKILINFFDTEFKIINHTPYPIAYNNYEIIHRNYDHDFTEFEYKSYKTYYAIERNDSATVKLYRKYWFSQSPLVVSLNLRYHSQYITNENINDLIGVSFNQLPVTRHQKPHCGYKIDVYPNRKTIVTPTNKKFCIKPMYYHENFNLYATQN</sequence>
<evidence type="ECO:0000313" key="4">
    <source>
        <dbReference type="Proteomes" id="UP000191025"/>
    </source>
</evidence>
<evidence type="ECO:0000313" key="3">
    <source>
        <dbReference type="EMBL" id="STZ00749.1"/>
    </source>
</evidence>